<evidence type="ECO:0000256" key="1">
    <source>
        <dbReference type="ARBA" id="ARBA00022801"/>
    </source>
</evidence>
<reference evidence="3" key="1">
    <citation type="submission" date="2019-03" db="EMBL/GenBank/DDBJ databases">
        <authorList>
            <person name="Hao L."/>
        </authorList>
    </citation>
    <scope>NUCLEOTIDE SEQUENCE</scope>
</reference>
<dbReference type="GO" id="GO:0016787">
    <property type="term" value="F:hydrolase activity"/>
    <property type="evidence" value="ECO:0007669"/>
    <property type="project" value="UniProtKB-KW"/>
</dbReference>
<evidence type="ECO:0000313" key="3">
    <source>
        <dbReference type="EMBL" id="VFU14930.1"/>
    </source>
</evidence>
<feature type="domain" description="Metallo-beta-lactamase" evidence="2">
    <location>
        <begin position="7"/>
        <end position="189"/>
    </location>
</feature>
<name>A0A485M0I5_9ZZZZ</name>
<accession>A0A485M0I5</accession>
<dbReference type="SMART" id="SM00849">
    <property type="entry name" value="Lactamase_B"/>
    <property type="match status" value="1"/>
</dbReference>
<dbReference type="PANTHER" id="PTHR43546:SF3">
    <property type="entry name" value="UPF0173 METAL-DEPENDENT HYDROLASE MJ1163"/>
    <property type="match status" value="1"/>
</dbReference>
<sequence length="226" mass="24054">MKLTFLGHAGFHVEGSTNIVIDPFLTGNPKAKTKPEDVKANLVLVSHGHGDHLGDSIAIAKQSGGTVVSVHELAGFAGRQGAKTHALHIGGSNTIDGVKIKLTPAWHGSGFGDGPMEYLGTPCGFLIWLDGKIIYHSGDTGLFGDMELIGNSQPIDLALLPIGDNYTMGPEDALKAVQMLKPKLVVPMHYNTWPLIEQDPDQFKKDVETATESKVSVLAPGESLEL</sequence>
<dbReference type="InterPro" id="IPR050114">
    <property type="entry name" value="UPF0173_UPF0282_UlaG_hydrolase"/>
</dbReference>
<dbReference type="SUPFAM" id="SSF56281">
    <property type="entry name" value="Metallo-hydrolase/oxidoreductase"/>
    <property type="match status" value="1"/>
</dbReference>
<dbReference type="EMBL" id="CAADRN010000198">
    <property type="protein sequence ID" value="VFU14930.1"/>
    <property type="molecule type" value="Genomic_DNA"/>
</dbReference>
<evidence type="ECO:0000259" key="2">
    <source>
        <dbReference type="SMART" id="SM00849"/>
    </source>
</evidence>
<dbReference type="InterPro" id="IPR022877">
    <property type="entry name" value="UPF0173"/>
</dbReference>
<gene>
    <name evidence="3" type="ORF">SCFA_2770004</name>
</gene>
<proteinExistence type="inferred from homology"/>
<dbReference type="Gene3D" id="3.60.15.10">
    <property type="entry name" value="Ribonuclease Z/Hydroxyacylglutathione hydrolase-like"/>
    <property type="match status" value="1"/>
</dbReference>
<protein>
    <recommendedName>
        <fullName evidence="2">Metallo-beta-lactamase domain-containing protein</fullName>
    </recommendedName>
</protein>
<keyword evidence="1" id="KW-0378">Hydrolase</keyword>
<dbReference type="NCBIfam" id="NF001911">
    <property type="entry name" value="PRK00685.1"/>
    <property type="match status" value="1"/>
</dbReference>
<dbReference type="HAMAP" id="MF_00457">
    <property type="entry name" value="UPF0173"/>
    <property type="match status" value="1"/>
</dbReference>
<dbReference type="InterPro" id="IPR036866">
    <property type="entry name" value="RibonucZ/Hydroxyglut_hydro"/>
</dbReference>
<dbReference type="AlphaFoldDB" id="A0A485M0I5"/>
<dbReference type="PANTHER" id="PTHR43546">
    <property type="entry name" value="UPF0173 METAL-DEPENDENT HYDROLASE MJ1163-RELATED"/>
    <property type="match status" value="1"/>
</dbReference>
<organism evidence="3">
    <name type="scientific">anaerobic digester metagenome</name>
    <dbReference type="NCBI Taxonomy" id="1263854"/>
    <lineage>
        <taxon>unclassified sequences</taxon>
        <taxon>metagenomes</taxon>
        <taxon>ecological metagenomes</taxon>
    </lineage>
</organism>
<dbReference type="Pfam" id="PF13483">
    <property type="entry name" value="Lactamase_B_3"/>
    <property type="match status" value="1"/>
</dbReference>
<dbReference type="InterPro" id="IPR001279">
    <property type="entry name" value="Metallo-B-lactamas"/>
</dbReference>